<dbReference type="RefSeq" id="WP_052310158.1">
    <property type="nucleotide sequence ID" value="NZ_AHIE01000038.1"/>
</dbReference>
<feature type="chain" id="PRO_5046890654" description="VirK family protein" evidence="1">
    <location>
        <begin position="38"/>
        <end position="160"/>
    </location>
</feature>
<organism evidence="2 3">
    <name type="scientific">Pantoea stewartii subsp. stewartii DC283</name>
    <dbReference type="NCBI Taxonomy" id="660596"/>
    <lineage>
        <taxon>Bacteria</taxon>
        <taxon>Pseudomonadati</taxon>
        <taxon>Pseudomonadota</taxon>
        <taxon>Gammaproteobacteria</taxon>
        <taxon>Enterobacterales</taxon>
        <taxon>Erwiniaceae</taxon>
        <taxon>Pantoea</taxon>
    </lineage>
</organism>
<evidence type="ECO:0000256" key="1">
    <source>
        <dbReference type="SAM" id="SignalP"/>
    </source>
</evidence>
<keyword evidence="3" id="KW-1185">Reference proteome</keyword>
<dbReference type="GeneID" id="61255235"/>
<dbReference type="EMBL" id="CP017591">
    <property type="protein sequence ID" value="ARF52512.1"/>
    <property type="molecule type" value="Genomic_DNA"/>
</dbReference>
<geneLocation type="plasmid" evidence="2 3">
    <name>pDSJ10</name>
</geneLocation>
<name>A0ABN4Z782_PANSE</name>
<keyword evidence="2" id="KW-0614">Plasmid</keyword>
<dbReference type="InterPro" id="IPR010694">
    <property type="entry name" value="Uncharacterised_VirK"/>
</dbReference>
<accession>A0ABN4Z782</accession>
<dbReference type="Proteomes" id="UP000192380">
    <property type="component" value="Plasmid pDSJ10"/>
</dbReference>
<dbReference type="Pfam" id="PF06903">
    <property type="entry name" value="VirK"/>
    <property type="match status" value="1"/>
</dbReference>
<reference evidence="2 3" key="1">
    <citation type="submission" date="2016-10" db="EMBL/GenBank/DDBJ databases">
        <title>Complete Genome Assembly of Pantoea stewartii subsp. stewartii DC283, a Corn Pathogen.</title>
        <authorList>
            <person name="Duong D.A."/>
            <person name="Stevens A.M."/>
            <person name="Jensen R.V."/>
        </authorList>
    </citation>
    <scope>NUCLEOTIDE SEQUENCE [LARGE SCALE GENOMIC DNA]</scope>
    <source>
        <strain evidence="2 3">DC283</strain>
        <plasmid evidence="2 3">pDSJ10</plasmid>
    </source>
</reference>
<protein>
    <recommendedName>
        <fullName evidence="4">VirK family protein</fullName>
    </recommendedName>
</protein>
<keyword evidence="1" id="KW-0732">Signal</keyword>
<sequence length="160" mass="18241">MLLSKQSASSDRKYRLYASKFAMLATFLCIFSQSAFASTLNTVSEINQALMKGKDINLSIDLTQCFDRENNIKGTMRGGMKITSYLIRPDGSLAFSDMHQTVNNKDKPQVQFLRYRSKDENTIGFSMRTFTLPDWKPYGNPAQYECAINKGIVFYSHDQD</sequence>
<evidence type="ECO:0000313" key="3">
    <source>
        <dbReference type="Proteomes" id="UP000192380"/>
    </source>
</evidence>
<evidence type="ECO:0008006" key="4">
    <source>
        <dbReference type="Google" id="ProtNLM"/>
    </source>
</evidence>
<evidence type="ECO:0000313" key="2">
    <source>
        <dbReference type="EMBL" id="ARF52512.1"/>
    </source>
</evidence>
<proteinExistence type="predicted"/>
<gene>
    <name evidence="2" type="ORF">DSJ_25095</name>
</gene>
<feature type="signal peptide" evidence="1">
    <location>
        <begin position="1"/>
        <end position="37"/>
    </location>
</feature>